<keyword evidence="1" id="KW-0472">Membrane</keyword>
<dbReference type="SUPFAM" id="SSF48317">
    <property type="entry name" value="Acid phosphatase/Vanadium-dependent haloperoxidase"/>
    <property type="match status" value="1"/>
</dbReference>
<evidence type="ECO:0000259" key="2">
    <source>
        <dbReference type="SMART" id="SM00014"/>
    </source>
</evidence>
<dbReference type="InterPro" id="IPR036938">
    <property type="entry name" value="PAP2/HPO_sf"/>
</dbReference>
<proteinExistence type="predicted"/>
<feature type="domain" description="Phosphatidic acid phosphatase type 2/haloperoxidase" evidence="2">
    <location>
        <begin position="78"/>
        <end position="188"/>
    </location>
</feature>
<feature type="transmembrane region" description="Helical" evidence="1">
    <location>
        <begin position="5"/>
        <end position="23"/>
    </location>
</feature>
<evidence type="ECO:0000313" key="3">
    <source>
        <dbReference type="EMBL" id="MCZ8536801.1"/>
    </source>
</evidence>
<dbReference type="CDD" id="cd03392">
    <property type="entry name" value="PAP2_like_2"/>
    <property type="match status" value="1"/>
</dbReference>
<evidence type="ECO:0000256" key="1">
    <source>
        <dbReference type="SAM" id="Phobius"/>
    </source>
</evidence>
<feature type="transmembrane region" description="Helical" evidence="1">
    <location>
        <begin position="175"/>
        <end position="193"/>
    </location>
</feature>
<feature type="transmembrane region" description="Helical" evidence="1">
    <location>
        <begin position="145"/>
        <end position="163"/>
    </location>
</feature>
<dbReference type="PANTHER" id="PTHR14969:SF13">
    <property type="entry name" value="AT30094P"/>
    <property type="match status" value="1"/>
</dbReference>
<feature type="transmembrane region" description="Helical" evidence="1">
    <location>
        <begin position="47"/>
        <end position="70"/>
    </location>
</feature>
<dbReference type="Gene3D" id="1.20.144.10">
    <property type="entry name" value="Phosphatidic acid phosphatase type 2/haloperoxidase"/>
    <property type="match status" value="2"/>
</dbReference>
<dbReference type="EMBL" id="JAMKBJ010000004">
    <property type="protein sequence ID" value="MCZ8536801.1"/>
    <property type="molecule type" value="Genomic_DNA"/>
</dbReference>
<gene>
    <name evidence="3" type="ORF">M9R32_06370</name>
</gene>
<keyword evidence="4" id="KW-1185">Reference proteome</keyword>
<evidence type="ECO:0000313" key="4">
    <source>
        <dbReference type="Proteomes" id="UP001152173"/>
    </source>
</evidence>
<name>A0A9X3LF48_9BACL</name>
<feature type="transmembrane region" description="Helical" evidence="1">
    <location>
        <begin position="77"/>
        <end position="95"/>
    </location>
</feature>
<accession>A0A9X3LF48</accession>
<keyword evidence="1" id="KW-0812">Transmembrane</keyword>
<protein>
    <submittedName>
        <fullName evidence="3">Phosphatase PAP2 family protein</fullName>
    </submittedName>
</protein>
<keyword evidence="1" id="KW-1133">Transmembrane helix</keyword>
<dbReference type="SMART" id="SM00014">
    <property type="entry name" value="acidPPc"/>
    <property type="match status" value="1"/>
</dbReference>
<comment type="caution">
    <text evidence="3">The sequence shown here is derived from an EMBL/GenBank/DDBJ whole genome shotgun (WGS) entry which is preliminary data.</text>
</comment>
<organism evidence="3 4">
    <name type="scientific">Paenisporosarcina quisquiliarum</name>
    <dbReference type="NCBI Taxonomy" id="365346"/>
    <lineage>
        <taxon>Bacteria</taxon>
        <taxon>Bacillati</taxon>
        <taxon>Bacillota</taxon>
        <taxon>Bacilli</taxon>
        <taxon>Bacillales</taxon>
        <taxon>Caryophanaceae</taxon>
        <taxon>Paenisporosarcina</taxon>
    </lineage>
</organism>
<reference evidence="3" key="1">
    <citation type="submission" date="2022-05" db="EMBL/GenBank/DDBJ databases">
        <authorList>
            <person name="Colautti A."/>
            <person name="Iacumin L."/>
        </authorList>
    </citation>
    <scope>NUCLEOTIDE SEQUENCE</scope>
    <source>
        <strain evidence="3">SK 55</strain>
    </source>
</reference>
<feature type="transmembrane region" description="Helical" evidence="1">
    <location>
        <begin position="115"/>
        <end position="133"/>
    </location>
</feature>
<dbReference type="InterPro" id="IPR000326">
    <property type="entry name" value="PAP2/HPO"/>
</dbReference>
<dbReference type="Pfam" id="PF01569">
    <property type="entry name" value="PAP2"/>
    <property type="match status" value="1"/>
</dbReference>
<dbReference type="RefSeq" id="WP_269925899.1">
    <property type="nucleotide sequence ID" value="NZ_JAMKBJ010000004.1"/>
</dbReference>
<dbReference type="Proteomes" id="UP001152173">
    <property type="component" value="Unassembled WGS sequence"/>
</dbReference>
<sequence length="206" mass="23953">MKKWFYPLAVVTFIGFIALFFSFTHNEMVEFDEEIAEALIGNEFIRFFHYFGEPIWIVSAAVLLIVYLAFKSHNYRGMLFVLFAVGGGNILNLAIKEWVQRARPDIPHQLTSFSFPSNHAMVGLLYIFTYAYFLTENLTSEKWRIVIWISAVLFTLLVGLSRIAGNNHYGTDVVAGWMCGYSIFILAVVWYEWRNRHMKKRVAQPE</sequence>
<dbReference type="PANTHER" id="PTHR14969">
    <property type="entry name" value="SPHINGOSINE-1-PHOSPHATE PHOSPHOHYDROLASE"/>
    <property type="match status" value="1"/>
</dbReference>
<dbReference type="AlphaFoldDB" id="A0A9X3LF48"/>